<dbReference type="AlphaFoldDB" id="A0A4C1V7G5"/>
<sequence>MKRASAVSLTRTAFAYTNTARLPTLPLLHEDSEPYFRSDPGPVVGVNSGVVGRCPGIRANLRSRLCWWSNRTGELRKSNPELVTYKTRALSTTPWGNGFARFSVSYSTPKPDVARRPPPEAAYTRQGTAKSALTLSLCTQFRRHICLFLRNDGAKFVLSASRGAGGARVPRPTHRLGHVTARSPSPRSVCECAVLSL</sequence>
<protein>
    <submittedName>
        <fullName evidence="1">Uncharacterized protein</fullName>
    </submittedName>
</protein>
<dbReference type="EMBL" id="BGZK01000281">
    <property type="protein sequence ID" value="GBP33944.1"/>
    <property type="molecule type" value="Genomic_DNA"/>
</dbReference>
<reference evidence="1 2" key="1">
    <citation type="journal article" date="2019" name="Commun. Biol.">
        <title>The bagworm genome reveals a unique fibroin gene that provides high tensile strength.</title>
        <authorList>
            <person name="Kono N."/>
            <person name="Nakamura H."/>
            <person name="Ohtoshi R."/>
            <person name="Tomita M."/>
            <person name="Numata K."/>
            <person name="Arakawa K."/>
        </authorList>
    </citation>
    <scope>NUCLEOTIDE SEQUENCE [LARGE SCALE GENOMIC DNA]</scope>
</reference>
<evidence type="ECO:0000313" key="1">
    <source>
        <dbReference type="EMBL" id="GBP33944.1"/>
    </source>
</evidence>
<accession>A0A4C1V7G5</accession>
<keyword evidence="2" id="KW-1185">Reference proteome</keyword>
<dbReference type="Proteomes" id="UP000299102">
    <property type="component" value="Unassembled WGS sequence"/>
</dbReference>
<organism evidence="1 2">
    <name type="scientific">Eumeta variegata</name>
    <name type="common">Bagworm moth</name>
    <name type="synonym">Eumeta japonica</name>
    <dbReference type="NCBI Taxonomy" id="151549"/>
    <lineage>
        <taxon>Eukaryota</taxon>
        <taxon>Metazoa</taxon>
        <taxon>Ecdysozoa</taxon>
        <taxon>Arthropoda</taxon>
        <taxon>Hexapoda</taxon>
        <taxon>Insecta</taxon>
        <taxon>Pterygota</taxon>
        <taxon>Neoptera</taxon>
        <taxon>Endopterygota</taxon>
        <taxon>Lepidoptera</taxon>
        <taxon>Glossata</taxon>
        <taxon>Ditrysia</taxon>
        <taxon>Tineoidea</taxon>
        <taxon>Psychidae</taxon>
        <taxon>Oiketicinae</taxon>
        <taxon>Eumeta</taxon>
    </lineage>
</organism>
<gene>
    <name evidence="1" type="ORF">EVAR_23291_1</name>
</gene>
<comment type="caution">
    <text evidence="1">The sequence shown here is derived from an EMBL/GenBank/DDBJ whole genome shotgun (WGS) entry which is preliminary data.</text>
</comment>
<evidence type="ECO:0000313" key="2">
    <source>
        <dbReference type="Proteomes" id="UP000299102"/>
    </source>
</evidence>
<proteinExistence type="predicted"/>
<name>A0A4C1V7G5_EUMVA</name>